<dbReference type="EMBL" id="MLYV02000505">
    <property type="protein sequence ID" value="PSR88662.1"/>
    <property type="molecule type" value="Genomic_DNA"/>
</dbReference>
<organism evidence="1 2">
    <name type="scientific">Hermanssonia centrifuga</name>
    <dbReference type="NCBI Taxonomy" id="98765"/>
    <lineage>
        <taxon>Eukaryota</taxon>
        <taxon>Fungi</taxon>
        <taxon>Dikarya</taxon>
        <taxon>Basidiomycota</taxon>
        <taxon>Agaricomycotina</taxon>
        <taxon>Agaricomycetes</taxon>
        <taxon>Polyporales</taxon>
        <taxon>Meruliaceae</taxon>
        <taxon>Hermanssonia</taxon>
    </lineage>
</organism>
<accession>A0A2R6PBU4</accession>
<evidence type="ECO:0000313" key="2">
    <source>
        <dbReference type="Proteomes" id="UP000186601"/>
    </source>
</evidence>
<dbReference type="AlphaFoldDB" id="A0A2R6PBU4"/>
<sequence>FCQDAENGIIQINAEDFPCFLYPEDSYNLDNVEEGLLCGEFLCSGRFSICGQEGWALKDGRYKLEDLFNNIVELFDNPSDS</sequence>
<keyword evidence="2" id="KW-1185">Reference proteome</keyword>
<name>A0A2R6PBU4_9APHY</name>
<protein>
    <submittedName>
        <fullName evidence="1">Uncharacterized protein</fullName>
    </submittedName>
</protein>
<gene>
    <name evidence="1" type="ORF">PHLCEN_2v5111</name>
</gene>
<comment type="caution">
    <text evidence="1">The sequence shown here is derived from an EMBL/GenBank/DDBJ whole genome shotgun (WGS) entry which is preliminary data.</text>
</comment>
<dbReference type="InterPro" id="IPR046521">
    <property type="entry name" value="DUF6698"/>
</dbReference>
<reference evidence="1 2" key="1">
    <citation type="submission" date="2018-02" db="EMBL/GenBank/DDBJ databases">
        <title>Genome sequence of the basidiomycete white-rot fungus Phlebia centrifuga.</title>
        <authorList>
            <person name="Granchi Z."/>
            <person name="Peng M."/>
            <person name="de Vries R.P."/>
            <person name="Hilden K."/>
            <person name="Makela M.R."/>
            <person name="Grigoriev I."/>
            <person name="Riley R."/>
        </authorList>
    </citation>
    <scope>NUCLEOTIDE SEQUENCE [LARGE SCALE GENOMIC DNA]</scope>
    <source>
        <strain evidence="1 2">FBCC195</strain>
    </source>
</reference>
<proteinExistence type="predicted"/>
<feature type="non-terminal residue" evidence="1">
    <location>
        <position position="1"/>
    </location>
</feature>
<dbReference type="Pfam" id="PF20414">
    <property type="entry name" value="DUF6698"/>
    <property type="match status" value="1"/>
</dbReference>
<dbReference type="Proteomes" id="UP000186601">
    <property type="component" value="Unassembled WGS sequence"/>
</dbReference>
<evidence type="ECO:0000313" key="1">
    <source>
        <dbReference type="EMBL" id="PSR88662.1"/>
    </source>
</evidence>